<accession>A0A4Y2VVL6</accession>
<evidence type="ECO:0000313" key="3">
    <source>
        <dbReference type="Proteomes" id="UP000499080"/>
    </source>
</evidence>
<sequence length="84" mass="9228">MTPCRSNNSTSPLPSPLHSCLAEAPMQTMVWAGEARQEQGQGEKVHDYGKGDAETRGYSGFNSYEAELLTKYKNFAICVILMAI</sequence>
<reference evidence="2 3" key="1">
    <citation type="journal article" date="2019" name="Sci. Rep.">
        <title>Orb-weaving spider Araneus ventricosus genome elucidates the spidroin gene catalogue.</title>
        <authorList>
            <person name="Kono N."/>
            <person name="Nakamura H."/>
            <person name="Ohtoshi R."/>
            <person name="Moran D.A.P."/>
            <person name="Shinohara A."/>
            <person name="Yoshida Y."/>
            <person name="Fujiwara M."/>
            <person name="Mori M."/>
            <person name="Tomita M."/>
            <person name="Arakawa K."/>
        </authorList>
    </citation>
    <scope>NUCLEOTIDE SEQUENCE [LARGE SCALE GENOMIC DNA]</scope>
</reference>
<proteinExistence type="predicted"/>
<keyword evidence="3" id="KW-1185">Reference proteome</keyword>
<feature type="region of interest" description="Disordered" evidence="1">
    <location>
        <begin position="35"/>
        <end position="55"/>
    </location>
</feature>
<gene>
    <name evidence="2" type="ORF">AVEN_228260_1</name>
</gene>
<comment type="caution">
    <text evidence="2">The sequence shown here is derived from an EMBL/GenBank/DDBJ whole genome shotgun (WGS) entry which is preliminary data.</text>
</comment>
<dbReference type="AlphaFoldDB" id="A0A4Y2VVL6"/>
<dbReference type="EMBL" id="BGPR01052605">
    <property type="protein sequence ID" value="GBO29443.1"/>
    <property type="molecule type" value="Genomic_DNA"/>
</dbReference>
<organism evidence="2 3">
    <name type="scientific">Araneus ventricosus</name>
    <name type="common">Orbweaver spider</name>
    <name type="synonym">Epeira ventricosa</name>
    <dbReference type="NCBI Taxonomy" id="182803"/>
    <lineage>
        <taxon>Eukaryota</taxon>
        <taxon>Metazoa</taxon>
        <taxon>Ecdysozoa</taxon>
        <taxon>Arthropoda</taxon>
        <taxon>Chelicerata</taxon>
        <taxon>Arachnida</taxon>
        <taxon>Araneae</taxon>
        <taxon>Araneomorphae</taxon>
        <taxon>Entelegynae</taxon>
        <taxon>Araneoidea</taxon>
        <taxon>Araneidae</taxon>
        <taxon>Araneus</taxon>
    </lineage>
</organism>
<name>A0A4Y2VVL6_ARAVE</name>
<evidence type="ECO:0000313" key="2">
    <source>
        <dbReference type="EMBL" id="GBO29443.1"/>
    </source>
</evidence>
<dbReference type="Proteomes" id="UP000499080">
    <property type="component" value="Unassembled WGS sequence"/>
</dbReference>
<protein>
    <submittedName>
        <fullName evidence="2">Uncharacterized protein</fullName>
    </submittedName>
</protein>
<evidence type="ECO:0000256" key="1">
    <source>
        <dbReference type="SAM" id="MobiDB-lite"/>
    </source>
</evidence>